<reference evidence="1 2" key="1">
    <citation type="submission" date="2018-06" db="EMBL/GenBank/DDBJ databases">
        <authorList>
            <consortium name="Pathogen Informatics"/>
            <person name="Doyle S."/>
        </authorList>
    </citation>
    <scope>NUCLEOTIDE SEQUENCE [LARGE SCALE GENOMIC DNA]</scope>
    <source>
        <strain evidence="1 2">NCTC11967</strain>
    </source>
</reference>
<name>A0AB38G107_9ENTR</name>
<dbReference type="AlphaFoldDB" id="A0AB38G107"/>
<dbReference type="Proteomes" id="UP000251313">
    <property type="component" value="Unassembled WGS sequence"/>
</dbReference>
<gene>
    <name evidence="1" type="ORF">NCTC11967_03714</name>
</gene>
<dbReference type="AntiFam" id="ANF00264">
    <property type="entry name" value="Spurious protein deried frameshifted phage protein"/>
</dbReference>
<evidence type="ECO:0000313" key="1">
    <source>
        <dbReference type="EMBL" id="SQA64683.1"/>
    </source>
</evidence>
<accession>A0AB38G107</accession>
<comment type="caution">
    <text evidence="1">The sequence shown here is derived from an EMBL/GenBank/DDBJ whole genome shotgun (WGS) entry which is preliminary data.</text>
</comment>
<dbReference type="EMBL" id="UAVL01000019">
    <property type="protein sequence ID" value="SQA64683.1"/>
    <property type="molecule type" value="Genomic_DNA"/>
</dbReference>
<organism evidence="1 2">
    <name type="scientific">Yokenella regensburgei</name>
    <dbReference type="NCBI Taxonomy" id="158877"/>
    <lineage>
        <taxon>Bacteria</taxon>
        <taxon>Pseudomonadati</taxon>
        <taxon>Pseudomonadota</taxon>
        <taxon>Gammaproteobacteria</taxon>
        <taxon>Enterobacterales</taxon>
        <taxon>Enterobacteriaceae</taxon>
        <taxon>Yokenella</taxon>
    </lineage>
</organism>
<proteinExistence type="predicted"/>
<protein>
    <submittedName>
        <fullName evidence="1">Enterobacterial protein of uncharacterized function (DUF957)</fullName>
    </submittedName>
</protein>
<evidence type="ECO:0000313" key="2">
    <source>
        <dbReference type="Proteomes" id="UP000251313"/>
    </source>
</evidence>
<sequence>MSELTTETALQILSDWLQNNIDCGTMIICDFGNKPERISHRTVLVTRV</sequence>